<keyword evidence="3" id="KW-1185">Reference proteome</keyword>
<dbReference type="AlphaFoldDB" id="A0A2Z6Q7P9"/>
<protein>
    <recommendedName>
        <fullName evidence="4">HMG box domain-containing protein</fullName>
    </recommendedName>
</protein>
<organism evidence="2 3">
    <name type="scientific">Rhizophagus clarus</name>
    <dbReference type="NCBI Taxonomy" id="94130"/>
    <lineage>
        <taxon>Eukaryota</taxon>
        <taxon>Fungi</taxon>
        <taxon>Fungi incertae sedis</taxon>
        <taxon>Mucoromycota</taxon>
        <taxon>Glomeromycotina</taxon>
        <taxon>Glomeromycetes</taxon>
        <taxon>Glomerales</taxon>
        <taxon>Glomeraceae</taxon>
        <taxon>Rhizophagus</taxon>
    </lineage>
</organism>
<reference evidence="2 3" key="1">
    <citation type="submission" date="2017-11" db="EMBL/GenBank/DDBJ databases">
        <title>The genome of Rhizophagus clarus HR1 reveals common genetic basis of auxotrophy among arbuscular mycorrhizal fungi.</title>
        <authorList>
            <person name="Kobayashi Y."/>
        </authorList>
    </citation>
    <scope>NUCLEOTIDE SEQUENCE [LARGE SCALE GENOMIC DNA]</scope>
    <source>
        <strain evidence="2 3">HR1</strain>
    </source>
</reference>
<accession>A0A2Z6Q7P9</accession>
<proteinExistence type="predicted"/>
<dbReference type="InterPro" id="IPR036910">
    <property type="entry name" value="HMG_box_dom_sf"/>
</dbReference>
<evidence type="ECO:0008006" key="4">
    <source>
        <dbReference type="Google" id="ProtNLM"/>
    </source>
</evidence>
<name>A0A2Z6Q7P9_9GLOM</name>
<gene>
    <name evidence="2" type="ORF">RclHR1_01210013</name>
</gene>
<feature type="compositionally biased region" description="Polar residues" evidence="1">
    <location>
        <begin position="161"/>
        <end position="177"/>
    </location>
</feature>
<dbReference type="EMBL" id="BEXD01000236">
    <property type="protein sequence ID" value="GBB85605.1"/>
    <property type="molecule type" value="Genomic_DNA"/>
</dbReference>
<dbReference type="SUPFAM" id="SSF47095">
    <property type="entry name" value="HMG-box"/>
    <property type="match status" value="1"/>
</dbReference>
<feature type="region of interest" description="Disordered" evidence="1">
    <location>
        <begin position="143"/>
        <end position="177"/>
    </location>
</feature>
<evidence type="ECO:0000313" key="2">
    <source>
        <dbReference type="EMBL" id="GBB85605.1"/>
    </source>
</evidence>
<dbReference type="Gene3D" id="1.10.30.10">
    <property type="entry name" value="High mobility group box domain"/>
    <property type="match status" value="1"/>
</dbReference>
<evidence type="ECO:0000313" key="3">
    <source>
        <dbReference type="Proteomes" id="UP000247702"/>
    </source>
</evidence>
<sequence>MPQYKTKVNQTPPTTYSRRCGKKLVTGKVVNATLDSSRGTNNRCFVTVSLNDGAKLDFPVPTTQEIRDRFFYKKAKTQPDKPARPPNKFFIFRTMFQGAIDDFKLQVPIVSGLASEVWKKCSPEVVELFTKLSQIAKSEHGEINPGYVYKPNRSKSRPTKNKPNSLQTKPFQDLNNSSSPILNELPSSFPPTDPLWAAPSKFPQEHLYIPSQTTFNLDENSSMSEDSITTQNFQAFTSHYAYLSAIVPPVHDVTSPLEHINDINDYQQQLFQYPTSTNNSFYLNNNDLSLDQFDVTNTFYDQDTNALIQPKLTSIPHHPIHYLPNNVNDDYNEFIFNSPISESGHASTFHAEQIQESGYIDYSAIFQQNLIIYLC</sequence>
<evidence type="ECO:0000256" key="1">
    <source>
        <dbReference type="SAM" id="MobiDB-lite"/>
    </source>
</evidence>
<comment type="caution">
    <text evidence="2">The sequence shown here is derived from an EMBL/GenBank/DDBJ whole genome shotgun (WGS) entry which is preliminary data.</text>
</comment>
<dbReference type="Proteomes" id="UP000247702">
    <property type="component" value="Unassembled WGS sequence"/>
</dbReference>